<dbReference type="SUPFAM" id="SSF81653">
    <property type="entry name" value="Calcium ATPase, transduction domain A"/>
    <property type="match status" value="1"/>
</dbReference>
<evidence type="ECO:0000256" key="2">
    <source>
        <dbReference type="ARBA" id="ARBA00006024"/>
    </source>
</evidence>
<dbReference type="InterPro" id="IPR023299">
    <property type="entry name" value="ATPase_P-typ_cyto_dom_N"/>
</dbReference>
<dbReference type="InterPro" id="IPR018303">
    <property type="entry name" value="ATPase_P-typ_P_site"/>
</dbReference>
<name>A0AAD3HDR7_9STRA</name>
<feature type="domain" description="HMA" evidence="13">
    <location>
        <begin position="599"/>
        <end position="665"/>
    </location>
</feature>
<dbReference type="InterPro" id="IPR051014">
    <property type="entry name" value="Cation_Transport_ATPase_IB"/>
</dbReference>
<dbReference type="SUPFAM" id="SSF55008">
    <property type="entry name" value="HMA, heavy metal-associated domain"/>
    <property type="match status" value="2"/>
</dbReference>
<dbReference type="InterPro" id="IPR023214">
    <property type="entry name" value="HAD_sf"/>
</dbReference>
<keyword evidence="15" id="KW-1185">Reference proteome</keyword>
<keyword evidence="7" id="KW-1278">Translocase</keyword>
<feature type="domain" description="HMA" evidence="13">
    <location>
        <begin position="681"/>
        <end position="747"/>
    </location>
</feature>
<keyword evidence="5 10" id="KW-0547">Nucleotide-binding</keyword>
<evidence type="ECO:0000256" key="3">
    <source>
        <dbReference type="ARBA" id="ARBA00022692"/>
    </source>
</evidence>
<dbReference type="InterPro" id="IPR044492">
    <property type="entry name" value="P_typ_ATPase_HD_dom"/>
</dbReference>
<evidence type="ECO:0000256" key="5">
    <source>
        <dbReference type="ARBA" id="ARBA00022741"/>
    </source>
</evidence>
<dbReference type="GO" id="GO:0016020">
    <property type="term" value="C:membrane"/>
    <property type="evidence" value="ECO:0007669"/>
    <property type="project" value="UniProtKB-SubCell"/>
</dbReference>
<dbReference type="PANTHER" id="PTHR48085:SF5">
    <property type="entry name" value="CADMIUM_ZINC-TRANSPORTING ATPASE HMA4-RELATED"/>
    <property type="match status" value="1"/>
</dbReference>
<feature type="coiled-coil region" evidence="11">
    <location>
        <begin position="1065"/>
        <end position="1092"/>
    </location>
</feature>
<dbReference type="InterPro" id="IPR027256">
    <property type="entry name" value="P-typ_ATPase_IB"/>
</dbReference>
<dbReference type="Proteomes" id="UP001054902">
    <property type="component" value="Unassembled WGS sequence"/>
</dbReference>
<dbReference type="SUPFAM" id="SSF81665">
    <property type="entry name" value="Calcium ATPase, transmembrane domain M"/>
    <property type="match status" value="1"/>
</dbReference>
<dbReference type="EMBL" id="BLLK01000069">
    <property type="protein sequence ID" value="GFH60122.1"/>
    <property type="molecule type" value="Genomic_DNA"/>
</dbReference>
<dbReference type="PRINTS" id="PR00119">
    <property type="entry name" value="CATATPASE"/>
</dbReference>
<dbReference type="PRINTS" id="PR00120">
    <property type="entry name" value="HATPASE"/>
</dbReference>
<reference evidence="14 15" key="1">
    <citation type="journal article" date="2021" name="Sci. Rep.">
        <title>The genome of the diatom Chaetoceros tenuissimus carries an ancient integrated fragment of an extant virus.</title>
        <authorList>
            <person name="Hongo Y."/>
            <person name="Kimura K."/>
            <person name="Takaki Y."/>
            <person name="Yoshida Y."/>
            <person name="Baba S."/>
            <person name="Kobayashi G."/>
            <person name="Nagasaki K."/>
            <person name="Hano T."/>
            <person name="Tomaru Y."/>
        </authorList>
    </citation>
    <scope>NUCLEOTIDE SEQUENCE [LARGE SCALE GENOMIC DNA]</scope>
    <source>
        <strain evidence="14 15">NIES-3715</strain>
    </source>
</reference>
<dbReference type="InterPro" id="IPR036412">
    <property type="entry name" value="HAD-like_sf"/>
</dbReference>
<evidence type="ECO:0000256" key="9">
    <source>
        <dbReference type="ARBA" id="ARBA00023136"/>
    </source>
</evidence>
<evidence type="ECO:0000256" key="1">
    <source>
        <dbReference type="ARBA" id="ARBA00004141"/>
    </source>
</evidence>
<proteinExistence type="inferred from homology"/>
<keyword evidence="4 10" id="KW-0479">Metal-binding</keyword>
<gene>
    <name evidence="14" type="ORF">CTEN210_16598</name>
</gene>
<accession>A0AAD3HDR7</accession>
<feature type="compositionally biased region" description="Basic and acidic residues" evidence="12">
    <location>
        <begin position="145"/>
        <end position="169"/>
    </location>
</feature>
<dbReference type="InterPro" id="IPR059000">
    <property type="entry name" value="ATPase_P-type_domA"/>
</dbReference>
<organism evidence="14 15">
    <name type="scientific">Chaetoceros tenuissimus</name>
    <dbReference type="NCBI Taxonomy" id="426638"/>
    <lineage>
        <taxon>Eukaryota</taxon>
        <taxon>Sar</taxon>
        <taxon>Stramenopiles</taxon>
        <taxon>Ochrophyta</taxon>
        <taxon>Bacillariophyta</taxon>
        <taxon>Coscinodiscophyceae</taxon>
        <taxon>Chaetocerotophycidae</taxon>
        <taxon>Chaetocerotales</taxon>
        <taxon>Chaetocerotaceae</taxon>
        <taxon>Chaetoceros</taxon>
    </lineage>
</organism>
<evidence type="ECO:0000256" key="11">
    <source>
        <dbReference type="SAM" id="Coils"/>
    </source>
</evidence>
<dbReference type="GO" id="GO:0016887">
    <property type="term" value="F:ATP hydrolysis activity"/>
    <property type="evidence" value="ECO:0007669"/>
    <property type="project" value="InterPro"/>
</dbReference>
<evidence type="ECO:0000313" key="14">
    <source>
        <dbReference type="EMBL" id="GFH60122.1"/>
    </source>
</evidence>
<dbReference type="PROSITE" id="PS00154">
    <property type="entry name" value="ATPASE_E1_E2"/>
    <property type="match status" value="1"/>
</dbReference>
<dbReference type="Gene3D" id="2.70.150.10">
    <property type="entry name" value="Calcium-transporting ATPase, cytoplasmic transduction domain A"/>
    <property type="match status" value="1"/>
</dbReference>
<comment type="subcellular location">
    <subcellularLocation>
        <location evidence="1">Membrane</location>
        <topology evidence="1">Multi-pass membrane protein</topology>
    </subcellularLocation>
</comment>
<dbReference type="GO" id="GO:0046872">
    <property type="term" value="F:metal ion binding"/>
    <property type="evidence" value="ECO:0007669"/>
    <property type="project" value="UniProtKB-KW"/>
</dbReference>
<keyword evidence="3 10" id="KW-0812">Transmembrane</keyword>
<dbReference type="GO" id="GO:0019829">
    <property type="term" value="F:ATPase-coupled monoatomic cation transmembrane transporter activity"/>
    <property type="evidence" value="ECO:0007669"/>
    <property type="project" value="InterPro"/>
</dbReference>
<evidence type="ECO:0000313" key="15">
    <source>
        <dbReference type="Proteomes" id="UP001054902"/>
    </source>
</evidence>
<dbReference type="PANTHER" id="PTHR48085">
    <property type="entry name" value="CADMIUM/ZINC-TRANSPORTING ATPASE HMA2-RELATED"/>
    <property type="match status" value="1"/>
</dbReference>
<evidence type="ECO:0000259" key="13">
    <source>
        <dbReference type="PROSITE" id="PS50846"/>
    </source>
</evidence>
<dbReference type="Gene3D" id="3.40.50.1000">
    <property type="entry name" value="HAD superfamily/HAD-like"/>
    <property type="match status" value="1"/>
</dbReference>
<evidence type="ECO:0000256" key="7">
    <source>
        <dbReference type="ARBA" id="ARBA00022967"/>
    </source>
</evidence>
<feature type="compositionally biased region" description="Basic and acidic residues" evidence="12">
    <location>
        <begin position="181"/>
        <end position="200"/>
    </location>
</feature>
<keyword evidence="6 10" id="KW-0067">ATP-binding</keyword>
<feature type="region of interest" description="Disordered" evidence="12">
    <location>
        <begin position="213"/>
        <end position="236"/>
    </location>
</feature>
<comment type="similarity">
    <text evidence="2 10">Belongs to the cation transport ATPase (P-type) (TC 3.A.3) family. Type IB subfamily.</text>
</comment>
<evidence type="ECO:0000256" key="10">
    <source>
        <dbReference type="RuleBase" id="RU362081"/>
    </source>
</evidence>
<dbReference type="SUPFAM" id="SSF56784">
    <property type="entry name" value="HAD-like"/>
    <property type="match status" value="1"/>
</dbReference>
<feature type="transmembrane region" description="Helical" evidence="10">
    <location>
        <begin position="1122"/>
        <end position="1145"/>
    </location>
</feature>
<dbReference type="NCBIfam" id="TIGR01494">
    <property type="entry name" value="ATPase_P-type"/>
    <property type="match status" value="1"/>
</dbReference>
<dbReference type="InterPro" id="IPR008250">
    <property type="entry name" value="ATPase_P-typ_transduc_dom_A_sf"/>
</dbReference>
<dbReference type="Pfam" id="PF00122">
    <property type="entry name" value="E1-E2_ATPase"/>
    <property type="match status" value="1"/>
</dbReference>
<comment type="caution">
    <text evidence="10">Lacks conserved residue(s) required for the propagation of feature annotation.</text>
</comment>
<evidence type="ECO:0000256" key="12">
    <source>
        <dbReference type="SAM" id="MobiDB-lite"/>
    </source>
</evidence>
<dbReference type="SFLD" id="SFLDG00002">
    <property type="entry name" value="C1.7:_P-type_atpase_like"/>
    <property type="match status" value="1"/>
</dbReference>
<keyword evidence="11" id="KW-0175">Coiled coil</keyword>
<dbReference type="PROSITE" id="PS50846">
    <property type="entry name" value="HMA_2"/>
    <property type="match status" value="2"/>
</dbReference>
<dbReference type="CDD" id="cd00371">
    <property type="entry name" value="HMA"/>
    <property type="match status" value="1"/>
</dbReference>
<dbReference type="InterPro" id="IPR006121">
    <property type="entry name" value="HMA_dom"/>
</dbReference>
<feature type="compositionally biased region" description="Low complexity" evidence="12">
    <location>
        <begin position="133"/>
        <end position="143"/>
    </location>
</feature>
<dbReference type="NCBIfam" id="TIGR01525">
    <property type="entry name" value="ATPase-IB_hvy"/>
    <property type="match status" value="1"/>
</dbReference>
<protein>
    <submittedName>
        <fullName evidence="14">Cd2+/Zn2+-exporting ATPase</fullName>
    </submittedName>
</protein>
<dbReference type="SFLD" id="SFLDF00027">
    <property type="entry name" value="p-type_atpase"/>
    <property type="match status" value="1"/>
</dbReference>
<dbReference type="Pfam" id="PF00702">
    <property type="entry name" value="Hydrolase"/>
    <property type="match status" value="1"/>
</dbReference>
<feature type="region of interest" description="Disordered" evidence="12">
    <location>
        <begin position="99"/>
        <end position="200"/>
    </location>
</feature>
<evidence type="ECO:0000256" key="8">
    <source>
        <dbReference type="ARBA" id="ARBA00022989"/>
    </source>
</evidence>
<feature type="region of interest" description="Disordered" evidence="12">
    <location>
        <begin position="1507"/>
        <end position="1534"/>
    </location>
</feature>
<keyword evidence="8 10" id="KW-1133">Transmembrane helix</keyword>
<keyword evidence="9 10" id="KW-0472">Membrane</keyword>
<feature type="compositionally biased region" description="Basic and acidic residues" evidence="12">
    <location>
        <begin position="104"/>
        <end position="132"/>
    </location>
</feature>
<feature type="compositionally biased region" description="Basic and acidic residues" evidence="12">
    <location>
        <begin position="217"/>
        <end position="236"/>
    </location>
</feature>
<dbReference type="GO" id="GO:0005524">
    <property type="term" value="F:ATP binding"/>
    <property type="evidence" value="ECO:0007669"/>
    <property type="project" value="UniProtKB-UniRule"/>
</dbReference>
<evidence type="ECO:0000256" key="6">
    <source>
        <dbReference type="ARBA" id="ARBA00022840"/>
    </source>
</evidence>
<feature type="compositionally biased region" description="Polar residues" evidence="12">
    <location>
        <begin position="40"/>
        <end position="52"/>
    </location>
</feature>
<feature type="compositionally biased region" description="Low complexity" evidence="12">
    <location>
        <begin position="170"/>
        <end position="180"/>
    </location>
</feature>
<evidence type="ECO:0000256" key="4">
    <source>
        <dbReference type="ARBA" id="ARBA00022723"/>
    </source>
</evidence>
<sequence>MKKEPCCSGGTCSKSESIFLLEKSEENTVATPNKKERESLLNSQNGVESPSLTDLVRQRREASLQKHYTHTPTKKSVPFNHHHKEENETCCSSKNKICSSQEGNDEKKSCSSSHSHDHSRSHKEHTEEKKDSCCSSKKCSSGKVAENENHSHDGHSHSHKEHTEEKKDSCCSSKKCSSGKTENENHSHDGHSHSHKEHTEEKKDSCCSSKKCSSGKTENENHSHDGHSDSHKEHTEEKKDSCCSSKKCSSGKTHSYEDAKMIFASSEHSSNISHDVKNHESPNCIAILRDDGKVDVYDIDGVLKTFSSASISKSDAANSKFCFSSHGHDVDSFLTPCFDENGRHGEPEESCFCGIDVPHLHAHRYHNKTCTDDADGKSMPEMERLAGIVFFPVDEEEQLLSATNSIPLSEGLPSDCNSKEYREKLEQSVGGNNYSKSQKKVFKIRHDDHMDTLVHNERTGHMTLEHDCEDCGDRDVHGKLSLVSKRTLRSSSHYVQGSSDSERQITLNFYEIPRSPLKILDLLSEFFELEEDRASIIRHAFPCAHHVPLKNTSGQCDVPSCCVPSPKRRSQGHVIQSSCCEHVNEDENIAPPVTEKGEVRSTIHVKAICCASEIPMIKSILDPLEGIENVAVVTTTKLVHVTHSPKKISADEITEALNAQKFGATLKKDGAQKKASIQGSGKSTFFVAGICCSAEIPAINSILEPLKGVEKVTINVPNKTVYVVHEFQSISASGIKEALDSKKFDCTIKNDAGADTKLRGMKSEYVESTIFVASILEAHDGDRVKHTLESNYSRDEIFHVDVHVPSKTIKFDHNPKLLTVKKLLEFLNDTGVNATVITDGFEEGIWSAGADNDIEEHEAKLEWNVMLSGVFWIVSMLHFIDDKGNWGYLKYTALISVALGIPKIAQKAILTMRRKQFDTNCMMLFATIGALALQEFSEAAAVTFLFSISDWLETLSTSRARNALSAIVRLRPERAQVQDSQSGKFKFVPASDVPVGSIVSVRTGDKIPCDGVVVEGSTVVDESSLTGESRPVQKLPGDEVSGGTINAGLAKLLVKTTSTADDSAVSRLIRLVEEAQANRSETEKLIDEFAKRYTPLVVLLSISMCTFPWIVNYEVGKQWTKIGLVTIVIACPCALIISTPVTYVAGLAAAAQRGIVVKGGAHLEALGRVKRIAFDKTGTLTEGNFKLLHLRTWNRLSREESLRYIYAMEEHASHPLAAAMISAAKAENVDIPKDWKVDNHQNLEGEGVKAQINGKEVHVGNLRLFNRLNLTEHVPAKEMSTVQDWLHDGSTVGFMSVEGFGIVCSYCVADSVRSEAKSVINGFTDLGIDVNMLTGDNAKAATSIGLGVGLKHNQIKSNLLPHEKLDLVEEMMKNEKSLVSERRCFKGVRPGLILMVGDGVNDAPALALADVGVAMGAGAALAMETADITLLDSNLEKLLKVVKLGKAVTRTIIENVTFSLVAKAVVMGFTFAGYSSLWAAIGSDVGAMLIVTANGMKLLPSKKSVKAGSGFDSNAVRNGDEESMFPVRLAQEES</sequence>
<dbReference type="InterPro" id="IPR036163">
    <property type="entry name" value="HMA_dom_sf"/>
</dbReference>
<feature type="region of interest" description="Disordered" evidence="12">
    <location>
        <begin position="23"/>
        <end position="81"/>
    </location>
</feature>
<dbReference type="SFLD" id="SFLDS00003">
    <property type="entry name" value="Haloacid_Dehalogenase"/>
    <property type="match status" value="1"/>
</dbReference>
<dbReference type="FunFam" id="2.70.150.10:FF:000002">
    <property type="entry name" value="Copper-transporting ATPase 1, putative"/>
    <property type="match status" value="1"/>
</dbReference>
<comment type="caution">
    <text evidence="14">The sequence shown here is derived from an EMBL/GenBank/DDBJ whole genome shotgun (WGS) entry which is preliminary data.</text>
</comment>
<feature type="transmembrane region" description="Helical" evidence="10">
    <location>
        <begin position="1093"/>
        <end position="1110"/>
    </location>
</feature>
<dbReference type="InterPro" id="IPR023298">
    <property type="entry name" value="ATPase_P-typ_TM_dom_sf"/>
</dbReference>
<dbReference type="Gene3D" id="3.30.70.100">
    <property type="match status" value="2"/>
</dbReference>
<dbReference type="InterPro" id="IPR001757">
    <property type="entry name" value="P_typ_ATPase"/>
</dbReference>
<dbReference type="Gene3D" id="3.40.1110.10">
    <property type="entry name" value="Calcium-transporting ATPase, cytoplasmic domain N"/>
    <property type="match status" value="1"/>
</dbReference>